<comment type="caution">
    <text evidence="2">The sequence shown here is derived from an EMBL/GenBank/DDBJ whole genome shotgun (WGS) entry which is preliminary data.</text>
</comment>
<evidence type="ECO:0000256" key="1">
    <source>
        <dbReference type="SAM" id="MobiDB-lite"/>
    </source>
</evidence>
<organism evidence="2 3">
    <name type="scientific">Myriangium duriaei CBS 260.36</name>
    <dbReference type="NCBI Taxonomy" id="1168546"/>
    <lineage>
        <taxon>Eukaryota</taxon>
        <taxon>Fungi</taxon>
        <taxon>Dikarya</taxon>
        <taxon>Ascomycota</taxon>
        <taxon>Pezizomycotina</taxon>
        <taxon>Dothideomycetes</taxon>
        <taxon>Dothideomycetidae</taxon>
        <taxon>Myriangiales</taxon>
        <taxon>Myriangiaceae</taxon>
        <taxon>Myriangium</taxon>
    </lineage>
</organism>
<evidence type="ECO:0000313" key="3">
    <source>
        <dbReference type="Proteomes" id="UP000799439"/>
    </source>
</evidence>
<protein>
    <submittedName>
        <fullName evidence="2">Uncharacterized protein</fullName>
    </submittedName>
</protein>
<dbReference type="Proteomes" id="UP000799439">
    <property type="component" value="Unassembled WGS sequence"/>
</dbReference>
<accession>A0A9P4JB86</accession>
<sequence length="172" mass="19534">MRMMLHIRAAKPWLGLDISDALSRCTAMQGRGRLYSDGASMLRRVQRRSIGDSGGWWGRRRQNSCRFLPSNCPSPAAIGWVGRFRKAIRRRPTGTNKNRRRRGSNQMPNNERGTLYLTLYPCACPRHLFFFHLSPFRPFDSLSSLLPPAVLGAFRRSLAVAFSRVRHSASGT</sequence>
<dbReference type="AlphaFoldDB" id="A0A9P4JB86"/>
<name>A0A9P4JB86_9PEZI</name>
<keyword evidence="3" id="KW-1185">Reference proteome</keyword>
<gene>
    <name evidence="2" type="ORF">K461DRAFT_18530</name>
</gene>
<evidence type="ECO:0000313" key="2">
    <source>
        <dbReference type="EMBL" id="KAF2157460.1"/>
    </source>
</evidence>
<dbReference type="EMBL" id="ML996081">
    <property type="protein sequence ID" value="KAF2157460.1"/>
    <property type="molecule type" value="Genomic_DNA"/>
</dbReference>
<proteinExistence type="predicted"/>
<reference evidence="2" key="1">
    <citation type="journal article" date="2020" name="Stud. Mycol.">
        <title>101 Dothideomycetes genomes: a test case for predicting lifestyles and emergence of pathogens.</title>
        <authorList>
            <person name="Haridas S."/>
            <person name="Albert R."/>
            <person name="Binder M."/>
            <person name="Bloem J."/>
            <person name="Labutti K."/>
            <person name="Salamov A."/>
            <person name="Andreopoulos B."/>
            <person name="Baker S."/>
            <person name="Barry K."/>
            <person name="Bills G."/>
            <person name="Bluhm B."/>
            <person name="Cannon C."/>
            <person name="Castanera R."/>
            <person name="Culley D."/>
            <person name="Daum C."/>
            <person name="Ezra D."/>
            <person name="Gonzalez J."/>
            <person name="Henrissat B."/>
            <person name="Kuo A."/>
            <person name="Liang C."/>
            <person name="Lipzen A."/>
            <person name="Lutzoni F."/>
            <person name="Magnuson J."/>
            <person name="Mondo S."/>
            <person name="Nolan M."/>
            <person name="Ohm R."/>
            <person name="Pangilinan J."/>
            <person name="Park H.-J."/>
            <person name="Ramirez L."/>
            <person name="Alfaro M."/>
            <person name="Sun H."/>
            <person name="Tritt A."/>
            <person name="Yoshinaga Y."/>
            <person name="Zwiers L.-H."/>
            <person name="Turgeon B."/>
            <person name="Goodwin S."/>
            <person name="Spatafora J."/>
            <person name="Crous P."/>
            <person name="Grigoriev I."/>
        </authorList>
    </citation>
    <scope>NUCLEOTIDE SEQUENCE</scope>
    <source>
        <strain evidence="2">CBS 260.36</strain>
    </source>
</reference>
<feature type="compositionally biased region" description="Basic residues" evidence="1">
    <location>
        <begin position="89"/>
        <end position="103"/>
    </location>
</feature>
<feature type="region of interest" description="Disordered" evidence="1">
    <location>
        <begin position="89"/>
        <end position="110"/>
    </location>
</feature>